<dbReference type="SUPFAM" id="SSF117916">
    <property type="entry name" value="Fe-S cluster assembly (FSCA) domain-like"/>
    <property type="match status" value="1"/>
</dbReference>
<dbReference type="InterPro" id="IPR002871">
    <property type="entry name" value="NIF_FeS_clus_asmbl_NifU_N"/>
</dbReference>
<evidence type="ECO:0000313" key="14">
    <source>
        <dbReference type="Proteomes" id="UP001308005"/>
    </source>
</evidence>
<accession>A0ABU6CZU6</accession>
<evidence type="ECO:0000256" key="2">
    <source>
        <dbReference type="ARBA" id="ARBA00015278"/>
    </source>
</evidence>
<dbReference type="InterPro" id="IPR034904">
    <property type="entry name" value="FSCA_dom_sf"/>
</dbReference>
<evidence type="ECO:0000256" key="6">
    <source>
        <dbReference type="ARBA" id="ARBA00023014"/>
    </source>
</evidence>
<dbReference type="NCBIfam" id="TIGR02000">
    <property type="entry name" value="NifU_proper"/>
    <property type="match status" value="1"/>
</dbReference>
<dbReference type="PIRSF" id="PIRSF000375">
    <property type="entry name" value="NifU"/>
    <property type="match status" value="1"/>
</dbReference>
<evidence type="ECO:0000256" key="8">
    <source>
        <dbReference type="ARBA" id="ARBA00034078"/>
    </source>
</evidence>
<evidence type="ECO:0000259" key="11">
    <source>
        <dbReference type="Pfam" id="PF01592"/>
    </source>
</evidence>
<dbReference type="EMBL" id="JAYMYJ010000132">
    <property type="protein sequence ID" value="MEB4592361.1"/>
    <property type="molecule type" value="Genomic_DNA"/>
</dbReference>
<reference evidence="14" key="1">
    <citation type="submission" date="2023-07" db="EMBL/GenBank/DDBJ databases">
        <title>The carbon used by Thiothrix.</title>
        <authorList>
            <person name="Chen L."/>
        </authorList>
    </citation>
    <scope>NUCLEOTIDE SEQUENCE [LARGE SCALE GENOMIC DNA]</scope>
</reference>
<evidence type="ECO:0000313" key="13">
    <source>
        <dbReference type="EMBL" id="MEB4592361.1"/>
    </source>
</evidence>
<evidence type="ECO:0000256" key="3">
    <source>
        <dbReference type="ARBA" id="ARBA00022714"/>
    </source>
</evidence>
<dbReference type="CDD" id="cd19947">
    <property type="entry name" value="NifU_Fer2_BFD-like"/>
    <property type="match status" value="1"/>
</dbReference>
<evidence type="ECO:0000256" key="7">
    <source>
        <dbReference type="ARBA" id="ARBA00023231"/>
    </source>
</evidence>
<comment type="function">
    <text evidence="9">May be involved in the formation or repair of [Fe-S] clusters present in iron-sulfur proteins.</text>
</comment>
<feature type="domain" description="NIF system FeS cluster assembly NifU C-terminal" evidence="10">
    <location>
        <begin position="220"/>
        <end position="285"/>
    </location>
</feature>
<dbReference type="SUPFAM" id="SSF82649">
    <property type="entry name" value="SufE/NifU"/>
    <property type="match status" value="1"/>
</dbReference>
<keyword evidence="3" id="KW-0001">2Fe-2S</keyword>
<dbReference type="PANTHER" id="PTHR10093">
    <property type="entry name" value="IRON-SULFUR CLUSTER ASSEMBLY ENZYME NIFU HOMOLOG"/>
    <property type="match status" value="1"/>
</dbReference>
<dbReference type="Proteomes" id="UP001308005">
    <property type="component" value="Unassembled WGS sequence"/>
</dbReference>
<name>A0ABU6CZU6_9GAMM</name>
<comment type="cofactor">
    <cofactor evidence="8">
        <name>[2Fe-2S] cluster</name>
        <dbReference type="ChEBI" id="CHEBI:190135"/>
    </cofactor>
</comment>
<dbReference type="CDD" id="cd06664">
    <property type="entry name" value="IscU_like"/>
    <property type="match status" value="1"/>
</dbReference>
<dbReference type="RefSeq" id="WP_324696608.1">
    <property type="nucleotide sequence ID" value="NZ_JAYMYJ010000132.1"/>
</dbReference>
<dbReference type="Pfam" id="PF04324">
    <property type="entry name" value="Fer2_BFD"/>
    <property type="match status" value="1"/>
</dbReference>
<keyword evidence="6" id="KW-0411">Iron-sulfur</keyword>
<evidence type="ECO:0000256" key="4">
    <source>
        <dbReference type="ARBA" id="ARBA00022723"/>
    </source>
</evidence>
<keyword evidence="14" id="KW-1185">Reference proteome</keyword>
<gene>
    <name evidence="13" type="primary">nifU</name>
    <name evidence="13" type="ORF">VSS37_15340</name>
</gene>
<dbReference type="InterPro" id="IPR010238">
    <property type="entry name" value="NIF_FeS_clus_asmbl_NifU"/>
</dbReference>
<keyword evidence="5" id="KW-0408">Iron</keyword>
<dbReference type="InterPro" id="IPR041854">
    <property type="entry name" value="BFD-like_2Fe2S-bd_dom_sf"/>
</dbReference>
<feature type="domain" description="NIF system FeS cluster assembly NifU N-terminal" evidence="11">
    <location>
        <begin position="4"/>
        <end position="125"/>
    </location>
</feature>
<keyword evidence="7 9" id="KW-0535">Nitrogen fixation</keyword>
<dbReference type="Pfam" id="PF01106">
    <property type="entry name" value="NifU"/>
    <property type="match status" value="1"/>
</dbReference>
<evidence type="ECO:0000259" key="10">
    <source>
        <dbReference type="Pfam" id="PF01106"/>
    </source>
</evidence>
<comment type="caution">
    <text evidence="13">The sequence shown here is derived from an EMBL/GenBank/DDBJ whole genome shotgun (WGS) entry which is preliminary data.</text>
</comment>
<reference evidence="13 14" key="2">
    <citation type="submission" date="2024-01" db="EMBL/GenBank/DDBJ databases">
        <authorList>
            <person name="Xie X."/>
        </authorList>
    </citation>
    <scope>NUCLEOTIDE SEQUENCE [LARGE SCALE GENOMIC DNA]</scope>
    <source>
        <strain evidence="13">SCUT-1</strain>
    </source>
</reference>
<dbReference type="Gene3D" id="1.10.10.1100">
    <property type="entry name" value="BFD-like [2Fe-2S]-binding domain"/>
    <property type="match status" value="1"/>
</dbReference>
<evidence type="ECO:0000256" key="5">
    <source>
        <dbReference type="ARBA" id="ARBA00023004"/>
    </source>
</evidence>
<dbReference type="InterPro" id="IPR001075">
    <property type="entry name" value="NIF_FeS_clus_asmbl_NifU_C"/>
</dbReference>
<evidence type="ECO:0000259" key="12">
    <source>
        <dbReference type="Pfam" id="PF04324"/>
    </source>
</evidence>
<evidence type="ECO:0000256" key="9">
    <source>
        <dbReference type="PIRNR" id="PIRNR000375"/>
    </source>
</evidence>
<dbReference type="Gene3D" id="3.90.1010.10">
    <property type="match status" value="1"/>
</dbReference>
<dbReference type="Gene3D" id="3.30.300.130">
    <property type="entry name" value="Fe-S cluster assembly (FSCA)"/>
    <property type="match status" value="1"/>
</dbReference>
<keyword evidence="4" id="KW-0479">Metal-binding</keyword>
<dbReference type="Pfam" id="PF01592">
    <property type="entry name" value="NifU_N"/>
    <property type="match status" value="1"/>
</dbReference>
<evidence type="ECO:0000256" key="1">
    <source>
        <dbReference type="ARBA" id="ARBA00006420"/>
    </source>
</evidence>
<comment type="similarity">
    <text evidence="1 9">Belongs to the NifU family.</text>
</comment>
<dbReference type="InterPro" id="IPR016217">
    <property type="entry name" value="N_fixation_NifU"/>
</dbReference>
<dbReference type="InterPro" id="IPR007419">
    <property type="entry name" value="BFD-like_2Fe2S-bd_dom"/>
</dbReference>
<feature type="domain" description="BFD-like [2Fe-2S]-binding" evidence="12">
    <location>
        <begin position="135"/>
        <end position="184"/>
    </location>
</feature>
<protein>
    <recommendedName>
        <fullName evidence="2 9">Nitrogen fixation protein NifU</fullName>
    </recommendedName>
</protein>
<proteinExistence type="inferred from homology"/>
<sequence length="295" mass="31716">MWDYSEKVQDHFFNPRNAGAVAGANATGDVGSLSCGDALRLTLRVNPETEVIEDAGFQTFGCGSAVASSSALTEIIKGMKLDEALKVSNQDIADYLDGLPPEKMHCSVMGREALQAAVANFRGEEWKDDHEEGALVCKCFAVDAVLIEETIRANNLSTVQEVTYYTKAGGGCSACFEGIEEILNKVMAERAEAAAAAPAPVEPAKPAKAAMTNLQRMRRIERTLEAIRPQLQADRGDIELVEVDFDKKVAFVNLSGACSGCQMAAATLGGVQQRVMEDLGEFIRVLPATEMAKMM</sequence>
<organism evidence="13 14">
    <name type="scientific">Candidatus Thiothrix phosphatis</name>
    <dbReference type="NCBI Taxonomy" id="3112415"/>
    <lineage>
        <taxon>Bacteria</taxon>
        <taxon>Pseudomonadati</taxon>
        <taxon>Pseudomonadota</taxon>
        <taxon>Gammaproteobacteria</taxon>
        <taxon>Thiotrichales</taxon>
        <taxon>Thiotrichaceae</taxon>
        <taxon>Thiothrix</taxon>
    </lineage>
</organism>